<dbReference type="PANTHER" id="PTHR24359">
    <property type="entry name" value="SERINE/THREONINE-PROTEIN KINASE SBK1"/>
    <property type="match status" value="1"/>
</dbReference>
<feature type="compositionally biased region" description="Basic and acidic residues" evidence="1">
    <location>
        <begin position="765"/>
        <end position="774"/>
    </location>
</feature>
<dbReference type="SUPFAM" id="SSF56112">
    <property type="entry name" value="Protein kinase-like (PK-like)"/>
    <property type="match status" value="1"/>
</dbReference>
<name>A0ABR4PCW8_9HELO</name>
<feature type="domain" description="Protein kinase" evidence="2">
    <location>
        <begin position="275"/>
        <end position="659"/>
    </location>
</feature>
<comment type="caution">
    <text evidence="3">The sequence shown here is derived from an EMBL/GenBank/DDBJ whole genome shotgun (WGS) entry which is preliminary data.</text>
</comment>
<keyword evidence="3" id="KW-0418">Kinase</keyword>
<evidence type="ECO:0000259" key="2">
    <source>
        <dbReference type="PROSITE" id="PS50011"/>
    </source>
</evidence>
<dbReference type="Pfam" id="PF00069">
    <property type="entry name" value="Pkinase"/>
    <property type="match status" value="1"/>
</dbReference>
<sequence length="774" mass="88188">MVKVRTLFQDFDEEEIIDIPPSSTTDQVYDYIQNTKQFAEDYCKINLTDKELSLAEGNCLIYCKTETRDSHPQLQESYPLRNLDDWGTIEAVVANHARTGHTDILINITRKLELGSKRITMPDSRNIWLWKDLARGTKSTLDKSCVYIPKAHLEQLITSEVVTSVVQEDNNLSIPIENVEDRKALADEIYHRSHILFASVVYERLSFKLLERLVGDKSMELNDSPLPSEYPHWLDDEDLQLEYNKLYHGQWLCRAAVFNIAGKHQDFNEKVVVPYLSKEQFDHGAFSVLYKVRIEASHQTIYEIPDEKNPELALKVITDRRNVGQAFRNEQLILRGLRDIYHDHIIQILGSYRQNGQYHFLFPLADCNLERYMGEAPPGFQFPESQESREFIAWMWSQLEGIASGLSTIHNNPHEVTRQDGLSSINNEAKDVKELKILDVKVQDDKTPATGYHHDIKPQNILHFKKNKIRRIKTSVPEHGILQIADFGIGKFHSEKSGTGTRTFRGTATYAAPESKIPREQNTKDGIEPTSGLKVSRSYDIWSFGCVIMEVIVWLLYSANGRRTFMNERQGPAVEGDHSLENDAFFYVTSPQNPIQKEARLRPEVLNWIEKLYGHQRIRDNPDGSLARGLKLVQDILNLDPSTRINARGVERVLGQITLIAKGECNTLDIIQKSRANQRDSPIRASSPITPPPTFNVQSPRDVDRTIDGSSMASGTLIVESPRTSNDSLVNTRTPLCHPEFPRSPGTAVQRTDTAQTSTSMSSLKVERFDSHPQ</sequence>
<dbReference type="InterPro" id="IPR011009">
    <property type="entry name" value="Kinase-like_dom_sf"/>
</dbReference>
<proteinExistence type="predicted"/>
<dbReference type="Gene3D" id="1.10.510.10">
    <property type="entry name" value="Transferase(Phosphotransferase) domain 1"/>
    <property type="match status" value="2"/>
</dbReference>
<dbReference type="GO" id="GO:0016301">
    <property type="term" value="F:kinase activity"/>
    <property type="evidence" value="ECO:0007669"/>
    <property type="project" value="UniProtKB-KW"/>
</dbReference>
<accession>A0ABR4PCW8</accession>
<gene>
    <name evidence="3" type="ORF">PVAG01_07593</name>
</gene>
<reference evidence="3 4" key="1">
    <citation type="submission" date="2024-06" db="EMBL/GenBank/DDBJ databases">
        <title>Complete genome of Phlyctema vagabunda strain 19-DSS-EL-015.</title>
        <authorList>
            <person name="Fiorenzani C."/>
        </authorList>
    </citation>
    <scope>NUCLEOTIDE SEQUENCE [LARGE SCALE GENOMIC DNA]</scope>
    <source>
        <strain evidence="3 4">19-DSS-EL-015</strain>
    </source>
</reference>
<protein>
    <submittedName>
        <fullName evidence="3">Protein kinase domain-containing protein</fullName>
    </submittedName>
</protein>
<feature type="compositionally biased region" description="Polar residues" evidence="1">
    <location>
        <begin position="722"/>
        <end position="734"/>
    </location>
</feature>
<evidence type="ECO:0000313" key="3">
    <source>
        <dbReference type="EMBL" id="KAL3421148.1"/>
    </source>
</evidence>
<keyword evidence="4" id="KW-1185">Reference proteome</keyword>
<keyword evidence="3" id="KW-0808">Transferase</keyword>
<dbReference type="PROSITE" id="PS50011">
    <property type="entry name" value="PROTEIN_KINASE_DOM"/>
    <property type="match status" value="1"/>
</dbReference>
<feature type="region of interest" description="Disordered" evidence="1">
    <location>
        <begin position="676"/>
        <end position="774"/>
    </location>
</feature>
<dbReference type="PANTHER" id="PTHR24359:SF1">
    <property type="entry name" value="INHIBITOR OF NUCLEAR FACTOR KAPPA-B KINASE EPSILON SUBUNIT HOMOLOG 1-RELATED"/>
    <property type="match status" value="1"/>
</dbReference>
<feature type="compositionally biased region" description="Polar residues" evidence="1">
    <location>
        <begin position="747"/>
        <end position="763"/>
    </location>
</feature>
<dbReference type="InterPro" id="IPR000719">
    <property type="entry name" value="Prot_kinase_dom"/>
</dbReference>
<organism evidence="3 4">
    <name type="scientific">Phlyctema vagabunda</name>
    <dbReference type="NCBI Taxonomy" id="108571"/>
    <lineage>
        <taxon>Eukaryota</taxon>
        <taxon>Fungi</taxon>
        <taxon>Dikarya</taxon>
        <taxon>Ascomycota</taxon>
        <taxon>Pezizomycotina</taxon>
        <taxon>Leotiomycetes</taxon>
        <taxon>Helotiales</taxon>
        <taxon>Dermateaceae</taxon>
        <taxon>Phlyctema</taxon>
    </lineage>
</organism>
<dbReference type="EMBL" id="JBFCZG010000006">
    <property type="protein sequence ID" value="KAL3421148.1"/>
    <property type="molecule type" value="Genomic_DNA"/>
</dbReference>
<dbReference type="SMART" id="SM00220">
    <property type="entry name" value="S_TKc"/>
    <property type="match status" value="1"/>
</dbReference>
<evidence type="ECO:0000313" key="4">
    <source>
        <dbReference type="Proteomes" id="UP001629113"/>
    </source>
</evidence>
<evidence type="ECO:0000256" key="1">
    <source>
        <dbReference type="SAM" id="MobiDB-lite"/>
    </source>
</evidence>
<dbReference type="Proteomes" id="UP001629113">
    <property type="component" value="Unassembled WGS sequence"/>
</dbReference>